<protein>
    <submittedName>
        <fullName evidence="3">4-oxalomesaconate tautomerase</fullName>
        <ecNumber evidence="3">5.3.2.8</ecNumber>
    </submittedName>
</protein>
<evidence type="ECO:0000256" key="2">
    <source>
        <dbReference type="ARBA" id="ARBA00023235"/>
    </source>
</evidence>
<dbReference type="SUPFAM" id="SSF54506">
    <property type="entry name" value="Diaminopimelate epimerase-like"/>
    <property type="match status" value="2"/>
</dbReference>
<comment type="similarity">
    <text evidence="1">Belongs to the PrpF family.</text>
</comment>
<dbReference type="Gene3D" id="3.10.310.10">
    <property type="entry name" value="Diaminopimelate Epimerase, Chain A, domain 1"/>
    <property type="match status" value="2"/>
</dbReference>
<keyword evidence="2 3" id="KW-0413">Isomerase</keyword>
<evidence type="ECO:0000256" key="1">
    <source>
        <dbReference type="ARBA" id="ARBA00007673"/>
    </source>
</evidence>
<dbReference type="Pfam" id="PF04303">
    <property type="entry name" value="PrpF"/>
    <property type="match status" value="1"/>
</dbReference>
<dbReference type="EC" id="5.3.2.8" evidence="3"/>
<gene>
    <name evidence="3" type="ORF">P3W85_39375</name>
</gene>
<evidence type="ECO:0000313" key="4">
    <source>
        <dbReference type="Proteomes" id="UP001216674"/>
    </source>
</evidence>
<dbReference type="EMBL" id="JARJLM010000639">
    <property type="protein sequence ID" value="MDF3838955.1"/>
    <property type="molecule type" value="Genomic_DNA"/>
</dbReference>
<organism evidence="3 4">
    <name type="scientific">Cupriavidus basilensis</name>
    <dbReference type="NCBI Taxonomy" id="68895"/>
    <lineage>
        <taxon>Bacteria</taxon>
        <taxon>Pseudomonadati</taxon>
        <taxon>Pseudomonadota</taxon>
        <taxon>Betaproteobacteria</taxon>
        <taxon>Burkholderiales</taxon>
        <taxon>Burkholderiaceae</taxon>
        <taxon>Cupriavidus</taxon>
    </lineage>
</organism>
<comment type="caution">
    <text evidence="3">The sequence shown here is derived from an EMBL/GenBank/DDBJ whole genome shotgun (WGS) entry which is preliminary data.</text>
</comment>
<sequence length="361" mass="37564">MHNDIPCVLMRGGTSRGPVFRADWLPADPARRDRLLLAAMGSPHALQVDGLGGGHPLTSKVAIVSRSARAGCDVDYLFAQVATDRAVVDTRPNCGNMLAAVAPFAVEEGLVEAAGDRTRVHIFNLNTATVVQALIHTPGGVVTYEGHARIDGVAGTGAPILLEFADTWGGMTGALFPSGSRLEMIDGVPVTCIDAAMPLMIVAAESLGLRGDEAPALLDADLPLLARLEALRRKAGQRMGMGDVGDSVVPKPALISAARERGAVVSRYFTPTRCHQAHAVTGAIGLAAAMFTPGTLVARYADAGGGPGGGCAAILHPAGRIEIEVRAERIGSDVRVRGASLLRTARRIMKGYLSVPTDACF</sequence>
<dbReference type="Proteomes" id="UP001216674">
    <property type="component" value="Unassembled WGS sequence"/>
</dbReference>
<dbReference type="InterPro" id="IPR007400">
    <property type="entry name" value="PrpF-like"/>
</dbReference>
<dbReference type="PANTHER" id="PTHR43709">
    <property type="entry name" value="ACONITATE ISOMERASE-RELATED"/>
    <property type="match status" value="1"/>
</dbReference>
<dbReference type="PANTHER" id="PTHR43709:SF3">
    <property type="entry name" value="ISOMERASE YBHH-RELATED"/>
    <property type="match status" value="1"/>
</dbReference>
<reference evidence="3 4" key="1">
    <citation type="submission" date="2023-03" db="EMBL/GenBank/DDBJ databases">
        <title>Draft assemblies of triclosan tolerant bacteria isolated from returned activated sludge.</title>
        <authorList>
            <person name="Van Hamelsveld S."/>
        </authorList>
    </citation>
    <scope>NUCLEOTIDE SEQUENCE [LARGE SCALE GENOMIC DNA]</scope>
    <source>
        <strain evidence="3 4">GW210010_S58</strain>
    </source>
</reference>
<accession>A0ABT6B251</accession>
<evidence type="ECO:0000313" key="3">
    <source>
        <dbReference type="EMBL" id="MDF3838955.1"/>
    </source>
</evidence>
<keyword evidence="4" id="KW-1185">Reference proteome</keyword>
<dbReference type="InterPro" id="IPR047687">
    <property type="entry name" value="OMA_tautomer-like"/>
</dbReference>
<dbReference type="GO" id="GO:0016853">
    <property type="term" value="F:isomerase activity"/>
    <property type="evidence" value="ECO:0007669"/>
    <property type="project" value="UniProtKB-KW"/>
</dbReference>
<dbReference type="NCBIfam" id="NF033377">
    <property type="entry name" value="OMA_tautomer"/>
    <property type="match status" value="1"/>
</dbReference>
<name>A0ABT6B251_9BURK</name>
<proteinExistence type="inferred from homology"/>